<dbReference type="Pfam" id="PF13365">
    <property type="entry name" value="Trypsin_2"/>
    <property type="match status" value="1"/>
</dbReference>
<accession>A0ABW2NKA7</accession>
<organism evidence="7 8">
    <name type="scientific">Bhargavaea changchunensis</name>
    <dbReference type="NCBI Taxonomy" id="2134037"/>
    <lineage>
        <taxon>Bacteria</taxon>
        <taxon>Bacillati</taxon>
        <taxon>Bacillota</taxon>
        <taxon>Bacilli</taxon>
        <taxon>Bacillales</taxon>
        <taxon>Caryophanaceae</taxon>
        <taxon>Bhargavaea</taxon>
    </lineage>
</organism>
<evidence type="ECO:0000256" key="1">
    <source>
        <dbReference type="ARBA" id="ARBA00010541"/>
    </source>
</evidence>
<proteinExistence type="inferred from homology"/>
<dbReference type="EMBL" id="JBHTCT010000037">
    <property type="protein sequence ID" value="MFC7366340.1"/>
    <property type="molecule type" value="Genomic_DNA"/>
</dbReference>
<evidence type="ECO:0000313" key="8">
    <source>
        <dbReference type="Proteomes" id="UP001596483"/>
    </source>
</evidence>
<dbReference type="RefSeq" id="WP_157294820.1">
    <property type="nucleotide sequence ID" value="NZ_JBHTCT010000037.1"/>
</dbReference>
<dbReference type="InterPro" id="IPR001940">
    <property type="entry name" value="Peptidase_S1C"/>
</dbReference>
<dbReference type="Pfam" id="PF13180">
    <property type="entry name" value="PDZ_2"/>
    <property type="match status" value="1"/>
</dbReference>
<dbReference type="PRINTS" id="PR00834">
    <property type="entry name" value="PROTEASES2C"/>
</dbReference>
<dbReference type="SMART" id="SM00228">
    <property type="entry name" value="PDZ"/>
    <property type="match status" value="1"/>
</dbReference>
<evidence type="ECO:0000256" key="5">
    <source>
        <dbReference type="SAM" id="MobiDB-lite"/>
    </source>
</evidence>
<dbReference type="SUPFAM" id="SSF50156">
    <property type="entry name" value="PDZ domain-like"/>
    <property type="match status" value="1"/>
</dbReference>
<evidence type="ECO:0000259" key="6">
    <source>
        <dbReference type="PROSITE" id="PS50106"/>
    </source>
</evidence>
<keyword evidence="4" id="KW-0720">Serine protease</keyword>
<dbReference type="EC" id="3.4.21.-" evidence="7"/>
<dbReference type="GO" id="GO:0006508">
    <property type="term" value="P:proteolysis"/>
    <property type="evidence" value="ECO:0007669"/>
    <property type="project" value="UniProtKB-KW"/>
</dbReference>
<feature type="region of interest" description="Disordered" evidence="5">
    <location>
        <begin position="34"/>
        <end position="63"/>
    </location>
</feature>
<dbReference type="Gene3D" id="2.30.42.10">
    <property type="match status" value="1"/>
</dbReference>
<dbReference type="InterPro" id="IPR051201">
    <property type="entry name" value="Chloro_Bact_Ser_Proteases"/>
</dbReference>
<dbReference type="InterPro" id="IPR036034">
    <property type="entry name" value="PDZ_sf"/>
</dbReference>
<dbReference type="GO" id="GO:0008233">
    <property type="term" value="F:peptidase activity"/>
    <property type="evidence" value="ECO:0007669"/>
    <property type="project" value="UniProtKB-KW"/>
</dbReference>
<evidence type="ECO:0000256" key="2">
    <source>
        <dbReference type="ARBA" id="ARBA00022670"/>
    </source>
</evidence>
<gene>
    <name evidence="7" type="ORF">ACFQQH_14530</name>
</gene>
<name>A0ABW2NKA7_9BACL</name>
<protein>
    <submittedName>
        <fullName evidence="7">S1C family serine protease</fullName>
        <ecNumber evidence="7">3.4.21.-</ecNumber>
    </submittedName>
</protein>
<dbReference type="InterPro" id="IPR001478">
    <property type="entry name" value="PDZ"/>
</dbReference>
<feature type="domain" description="PDZ" evidence="6">
    <location>
        <begin position="323"/>
        <end position="382"/>
    </location>
</feature>
<dbReference type="PROSITE" id="PS50106">
    <property type="entry name" value="PDZ"/>
    <property type="match status" value="1"/>
</dbReference>
<keyword evidence="3 7" id="KW-0378">Hydrolase</keyword>
<sequence>MVNLETGRRRLRYAGTAGMLSAALLLQGCLSPEKDAKGEDNNINTVADTESAEGNGKGSDAPETALELQDGIVGAVDEASAAVVGVTNLQTAGNYWTGSEETVPAGVGSGVIYKQEEGKAYVVTNNHVVEGASQIEITLEDGTKVPAKLLGADIWTDLAVVEMDDADVQDVIEFGDSDELKRGQTAIAIGNPLGLGFSGSVTVGVISGKERSIPVDLNGDQSIDWNAEVLQTDAAINPGNSGGALVDLNGRLIGINSMKIAEASVEGIGLAIPINSAVPIIEDLEEHGEVRRPQMGVTLFDLIDIPAVYQQEELNLPKEVTEGVVVDQVMQGSPAQKAGLRQYDVIIAMDGEPIANLIDLRKYLYNEVKQGDTVTLEVYRAGESMKTEIKF</sequence>
<dbReference type="InterPro" id="IPR043504">
    <property type="entry name" value="Peptidase_S1_PA_chymotrypsin"/>
</dbReference>
<comment type="similarity">
    <text evidence="1">Belongs to the peptidase S1C family.</text>
</comment>
<dbReference type="PANTHER" id="PTHR43343:SF3">
    <property type="entry name" value="PROTEASE DO-LIKE 8, CHLOROPLASTIC"/>
    <property type="match status" value="1"/>
</dbReference>
<reference evidence="8" key="1">
    <citation type="journal article" date="2019" name="Int. J. Syst. Evol. Microbiol.">
        <title>The Global Catalogue of Microorganisms (GCM) 10K type strain sequencing project: providing services to taxonomists for standard genome sequencing and annotation.</title>
        <authorList>
            <consortium name="The Broad Institute Genomics Platform"/>
            <consortium name="The Broad Institute Genome Sequencing Center for Infectious Disease"/>
            <person name="Wu L."/>
            <person name="Ma J."/>
        </authorList>
    </citation>
    <scope>NUCLEOTIDE SEQUENCE [LARGE SCALE GENOMIC DNA]</scope>
    <source>
        <strain evidence="8">JCM 4738</strain>
    </source>
</reference>
<evidence type="ECO:0000256" key="4">
    <source>
        <dbReference type="ARBA" id="ARBA00022825"/>
    </source>
</evidence>
<evidence type="ECO:0000313" key="7">
    <source>
        <dbReference type="EMBL" id="MFC7366340.1"/>
    </source>
</evidence>
<keyword evidence="8" id="KW-1185">Reference proteome</keyword>
<dbReference type="InterPro" id="IPR009003">
    <property type="entry name" value="Peptidase_S1_PA"/>
</dbReference>
<comment type="caution">
    <text evidence="7">The sequence shown here is derived from an EMBL/GenBank/DDBJ whole genome shotgun (WGS) entry which is preliminary data.</text>
</comment>
<dbReference type="Gene3D" id="2.40.10.10">
    <property type="entry name" value="Trypsin-like serine proteases"/>
    <property type="match status" value="2"/>
</dbReference>
<dbReference type="SUPFAM" id="SSF50494">
    <property type="entry name" value="Trypsin-like serine proteases"/>
    <property type="match status" value="1"/>
</dbReference>
<keyword evidence="2 7" id="KW-0645">Protease</keyword>
<dbReference type="Proteomes" id="UP001596483">
    <property type="component" value="Unassembled WGS sequence"/>
</dbReference>
<dbReference type="PANTHER" id="PTHR43343">
    <property type="entry name" value="PEPTIDASE S12"/>
    <property type="match status" value="1"/>
</dbReference>
<evidence type="ECO:0000256" key="3">
    <source>
        <dbReference type="ARBA" id="ARBA00022801"/>
    </source>
</evidence>